<proteinExistence type="predicted"/>
<feature type="transmembrane region" description="Helical" evidence="1">
    <location>
        <begin position="145"/>
        <end position="169"/>
    </location>
</feature>
<feature type="transmembrane region" description="Helical" evidence="1">
    <location>
        <begin position="291"/>
        <end position="314"/>
    </location>
</feature>
<evidence type="ECO:0000313" key="4">
    <source>
        <dbReference type="Proteomes" id="UP000093748"/>
    </source>
</evidence>
<feature type="transmembrane region" description="Helical" evidence="1">
    <location>
        <begin position="46"/>
        <end position="67"/>
    </location>
</feature>
<accession>A0A1A5HSC1</accession>
<dbReference type="SUPFAM" id="SSF48317">
    <property type="entry name" value="Acid phosphatase/Vanadium-dependent haloperoxidase"/>
    <property type="match status" value="1"/>
</dbReference>
<dbReference type="AlphaFoldDB" id="A0A1A5HSC1"/>
<feature type="transmembrane region" description="Helical" evidence="1">
    <location>
        <begin position="239"/>
        <end position="262"/>
    </location>
</feature>
<gene>
    <name evidence="3" type="ORF">BAE39_24945</name>
</gene>
<evidence type="ECO:0000256" key="1">
    <source>
        <dbReference type="SAM" id="Phobius"/>
    </source>
</evidence>
<feature type="transmembrane region" description="Helical" evidence="1">
    <location>
        <begin position="269"/>
        <end position="285"/>
    </location>
</feature>
<dbReference type="Proteomes" id="UP000093748">
    <property type="component" value="Unassembled WGS sequence"/>
</dbReference>
<dbReference type="Pfam" id="PF14378">
    <property type="entry name" value="PAP2_3"/>
    <property type="match status" value="1"/>
</dbReference>
<dbReference type="OrthoDB" id="7584858at2"/>
<evidence type="ECO:0000259" key="2">
    <source>
        <dbReference type="Pfam" id="PF14378"/>
    </source>
</evidence>
<feature type="transmembrane region" description="Helical" evidence="1">
    <location>
        <begin position="88"/>
        <end position="110"/>
    </location>
</feature>
<dbReference type="GeneID" id="66685981"/>
<dbReference type="GO" id="GO:0016020">
    <property type="term" value="C:membrane"/>
    <property type="evidence" value="ECO:0007669"/>
    <property type="project" value="UniProtKB-SubCell"/>
</dbReference>
<dbReference type="InterPro" id="IPR026841">
    <property type="entry name" value="Aur1/Ipt1"/>
</dbReference>
<dbReference type="RefSeq" id="WP_032928724.1">
    <property type="nucleotide sequence ID" value="NZ_LZTH01000004.1"/>
</dbReference>
<dbReference type="InterPro" id="IPR036938">
    <property type="entry name" value="PAP2/HPO_sf"/>
</dbReference>
<sequence>MQAYEALAVRRYAQIIGLSICAFVLADFLCLSVSNVTIDAYNGFELIIACSIAGAYWVAGKFAALMATRSQSRLSRVWKGAGATFENIAIFMAVFIPMSIASCLFMYLAASTTRPRLDWLLVAGDKTLGFDWPSALGYANSHPKIAAVLVFCYEALTYQLPVVVLWHAVTNQRLRLLEFVAILFASSVLTAIIMAAVPVDGPYLYFRPAPSLFDHFTNAGLSHAATVDALRSGAPFDFLISKTVGITCFPSFHTTLGIIITYAMRRTPLLIPIALVNAVMIVSTVPEGGHYLVDVIGGGVVAVTAIVGVTFFASANQQDLAQRMAARS</sequence>
<name>A0A1A5HSC1_RHILI</name>
<comment type="caution">
    <text evidence="3">The sequence shown here is derived from an EMBL/GenBank/DDBJ whole genome shotgun (WGS) entry which is preliminary data.</text>
</comment>
<feature type="transmembrane region" description="Helical" evidence="1">
    <location>
        <begin position="12"/>
        <end position="34"/>
    </location>
</feature>
<reference evidence="4" key="1">
    <citation type="submission" date="2016-06" db="EMBL/GenBank/DDBJ databases">
        <title>NZP2037 Pacbio-Illumina hybrid assembly.</title>
        <authorList>
            <person name="Ramsay J.P."/>
        </authorList>
    </citation>
    <scope>NUCLEOTIDE SEQUENCE [LARGE SCALE GENOMIC DNA]</scope>
    <source>
        <strain evidence="4">R7ANS::ICEMlSym2042</strain>
    </source>
</reference>
<keyword evidence="1" id="KW-0812">Transmembrane</keyword>
<feature type="domain" description="Inositolphosphotransferase Aur1/Ipt1" evidence="2">
    <location>
        <begin position="121"/>
        <end position="306"/>
    </location>
</feature>
<keyword evidence="1" id="KW-0472">Membrane</keyword>
<organism evidence="3 4">
    <name type="scientific">Rhizobium loti</name>
    <name type="common">Mesorhizobium loti</name>
    <dbReference type="NCBI Taxonomy" id="381"/>
    <lineage>
        <taxon>Bacteria</taxon>
        <taxon>Pseudomonadati</taxon>
        <taxon>Pseudomonadota</taxon>
        <taxon>Alphaproteobacteria</taxon>
        <taxon>Hyphomicrobiales</taxon>
        <taxon>Phyllobacteriaceae</taxon>
        <taxon>Mesorhizobium</taxon>
    </lineage>
</organism>
<keyword evidence="1" id="KW-1133">Transmembrane helix</keyword>
<protein>
    <recommendedName>
        <fullName evidence="2">Inositolphosphotransferase Aur1/Ipt1 domain-containing protein</fullName>
    </recommendedName>
</protein>
<evidence type="ECO:0000313" key="3">
    <source>
        <dbReference type="EMBL" id="OBP69600.1"/>
    </source>
</evidence>
<dbReference type="EMBL" id="LZTJ01000034">
    <property type="protein sequence ID" value="OBP69600.1"/>
    <property type="molecule type" value="Genomic_DNA"/>
</dbReference>
<feature type="transmembrane region" description="Helical" evidence="1">
    <location>
        <begin position="176"/>
        <end position="197"/>
    </location>
</feature>